<comment type="similarity">
    <text evidence="1 4">Belongs to the inositol phosphokinase (IPK) family.</text>
</comment>
<protein>
    <recommendedName>
        <fullName evidence="4">Kinase</fullName>
        <ecNumber evidence="4">2.7.-.-</ecNumber>
    </recommendedName>
</protein>
<sequence>MSNPPPVPEDTLPDPLVTPATPAHHDCSKNAERARSNPRHHSSQDQHLSQGAQQAQSPSRAESPTTTHQWSQPVSNLALKRAPTIPLENFPRPDTTYSPQLSERDSIFATHYLPSDSAATTPQLPPEQPSDNERQVNLIPGLDDVSGSLAPLSKVSSHRSHVDPSHMEVDVRRHIPLRSSSLFSSADVSRLSRLRSSISSTDQVKGKGVQTGVQSRLPGPLDESGTKTGGSHSSVTERSLLPSFLDDVSRSPQSLTPPAPGQDWPVSPEAAPHTSLADSSRGIALERSSSRGRRGRVDSSIEADLSNVEPASNVRSRKSSHYLGLFKENTTSPDRKRREDRAQQHDEKSEQPDRTMEIEHPTLRLVAEEEGLLRKSISLPSLADGTTFDPPQTAESTLQTEEDEPYKRRPPTLPRTLLEEIRNFHLTPGGGRGSSFSKSIPTQYAERGRDYFQKDPHVDRFSESLSSLEEEERRASDRFEDDEEENEQISSALYFPHERVAVSEGVEGAEPLVSDPHGAQPVQLSAAEKGHELMLVPKEQRSVSSEQEAGHVDISFRSKTESKTLYGELGDIRHPAETVPEKPLTSISERTYESTCESEAPSADESGLSVHDESSLTDDAELTPTATPTQRSRFPPKPKRKTPAPLGAVELKPYRHQVGGHTTVFRFSRRAVCKQLNNRENEFYERIERRHPDMLVFLPRYIGVLNVTFSKTSKRSKNRPDHAAHDASEANHANGTSLSNAHALEAPEPQRIVSQKQVTGVIPKVILENNRHIIPADLFSRPHRHRLIDDTMMGRPRSADGLGKLSTESDPSSLRKRNKIWGATTVNRKLQEQVLREVFSPPAIHQHRRHARGHLQLPRASSDIPHRRGNLSEDHTASSRPSPLTKMDATQTPALTITSHSAEGQTLSSSASTALEENRNRLEKVKTEVQPNRSSSLSRGQQVRRRHSGGGLQRRGSLNSHNTGDLMFFDDEGYGGDREDEIFSMEGDAPVPPPESLALKASSSPSSESTSVSEQYSSDPSSRRPLETPRSTVKDDDEDVGTHLPSNPKEAQLRKDERVQFFLLLEDLTAGMNKPCVLDLKMGTRQYGIEATEKKKKSQRRKCQSTTSQQLGVRLCGMQAWNVKKQEYIFEDKYFGRDLKSGREFQDALTRFLFDGVSYTSVAKKIPIILEKLSLLEHMIRKLDRYRLYASSLLILYDGEQATPQTPSQAGEPRPPPPRRRASEDGHNNFDVQLKIVDFANCVTGEDELPPDTPCPPHHPQDIDRGYLRGLRTLRMYFQRIMREITQDEFVERGEGEAIALGSQPAVRESSSDQFWDENVMETDAGEVSF</sequence>
<dbReference type="GO" id="GO:0000824">
    <property type="term" value="F:inositol-1,4,5,6-tetrakisphosphate 3-kinase activity"/>
    <property type="evidence" value="ECO:0007669"/>
    <property type="project" value="TreeGrafter"/>
</dbReference>
<feature type="region of interest" description="Disordered" evidence="5">
    <location>
        <begin position="197"/>
        <end position="356"/>
    </location>
</feature>
<feature type="compositionally biased region" description="Polar residues" evidence="5">
    <location>
        <begin position="585"/>
        <end position="597"/>
    </location>
</feature>
<feature type="compositionally biased region" description="Polar residues" evidence="5">
    <location>
        <begin position="389"/>
        <end position="399"/>
    </location>
</feature>
<evidence type="ECO:0000256" key="3">
    <source>
        <dbReference type="ARBA" id="ARBA00022777"/>
    </source>
</evidence>
<feature type="compositionally biased region" description="Basic and acidic residues" evidence="5">
    <location>
        <begin position="916"/>
        <end position="927"/>
    </location>
</feature>
<dbReference type="STRING" id="1316194.A0A1Q5UPR3"/>
<dbReference type="InterPro" id="IPR038286">
    <property type="entry name" value="IPK_sf"/>
</dbReference>
<dbReference type="GO" id="GO:0005737">
    <property type="term" value="C:cytoplasm"/>
    <property type="evidence" value="ECO:0007669"/>
    <property type="project" value="TreeGrafter"/>
</dbReference>
<evidence type="ECO:0000256" key="4">
    <source>
        <dbReference type="RuleBase" id="RU363090"/>
    </source>
</evidence>
<evidence type="ECO:0000256" key="5">
    <source>
        <dbReference type="SAM" id="MobiDB-lite"/>
    </source>
</evidence>
<dbReference type="GO" id="GO:0046854">
    <property type="term" value="P:phosphatidylinositol phosphate biosynthetic process"/>
    <property type="evidence" value="ECO:0007669"/>
    <property type="project" value="TreeGrafter"/>
</dbReference>
<reference evidence="6 7" key="1">
    <citation type="submission" date="2016-10" db="EMBL/GenBank/DDBJ databases">
        <title>Genome sequence of the ascomycete fungus Penicillium subrubescens.</title>
        <authorList>
            <person name="De Vries R.P."/>
            <person name="Peng M."/>
            <person name="Dilokpimol A."/>
            <person name="Hilden K."/>
            <person name="Makela M.R."/>
            <person name="Grigoriev I."/>
            <person name="Riley R."/>
            <person name="Granchi Z."/>
        </authorList>
    </citation>
    <scope>NUCLEOTIDE SEQUENCE [LARGE SCALE GENOMIC DNA]</scope>
    <source>
        <strain evidence="6 7">CBS 132785</strain>
    </source>
</reference>
<evidence type="ECO:0000256" key="1">
    <source>
        <dbReference type="ARBA" id="ARBA00007374"/>
    </source>
</evidence>
<accession>A0A1Q5UPR3</accession>
<dbReference type="PANTHER" id="PTHR12400:SF21">
    <property type="entry name" value="KINASE"/>
    <property type="match status" value="1"/>
</dbReference>
<feature type="compositionally biased region" description="Basic and acidic residues" evidence="5">
    <location>
        <begin position="23"/>
        <end position="35"/>
    </location>
</feature>
<keyword evidence="3 4" id="KW-0418">Kinase</keyword>
<feature type="region of interest" description="Disordered" evidence="5">
    <location>
        <begin position="841"/>
        <end position="1052"/>
    </location>
</feature>
<dbReference type="OrthoDB" id="2573163at2759"/>
<keyword evidence="2 4" id="KW-0808">Transferase</keyword>
<feature type="compositionally biased region" description="Low complexity" evidence="5">
    <location>
        <begin position="996"/>
        <end position="1018"/>
    </location>
</feature>
<evidence type="ECO:0000256" key="2">
    <source>
        <dbReference type="ARBA" id="ARBA00022679"/>
    </source>
</evidence>
<feature type="region of interest" description="Disordered" evidence="5">
    <location>
        <begin position="793"/>
        <end position="814"/>
    </location>
</feature>
<dbReference type="InterPro" id="IPR005522">
    <property type="entry name" value="IPK"/>
</dbReference>
<feature type="region of interest" description="Disordered" evidence="5">
    <location>
        <begin position="461"/>
        <end position="488"/>
    </location>
</feature>
<feature type="region of interest" description="Disordered" evidence="5">
    <location>
        <begin position="567"/>
        <end position="645"/>
    </location>
</feature>
<dbReference type="Gene3D" id="3.30.470.160">
    <property type="entry name" value="Inositol polyphosphate kinase"/>
    <property type="match status" value="1"/>
</dbReference>
<feature type="compositionally biased region" description="Polar residues" evidence="5">
    <location>
        <begin position="929"/>
        <end position="941"/>
    </location>
</feature>
<proteinExistence type="inferred from homology"/>
<dbReference type="SUPFAM" id="SSF56104">
    <property type="entry name" value="SAICAR synthase-like"/>
    <property type="match status" value="1"/>
</dbReference>
<dbReference type="PANTHER" id="PTHR12400">
    <property type="entry name" value="INOSITOL POLYPHOSPHATE KINASE"/>
    <property type="match status" value="1"/>
</dbReference>
<feature type="region of interest" description="Disordered" evidence="5">
    <location>
        <begin position="712"/>
        <end position="734"/>
    </location>
</feature>
<feature type="compositionally biased region" description="Basic and acidic residues" evidence="5">
    <location>
        <begin position="570"/>
        <end position="580"/>
    </location>
</feature>
<dbReference type="GO" id="GO:0032958">
    <property type="term" value="P:inositol phosphate biosynthetic process"/>
    <property type="evidence" value="ECO:0007669"/>
    <property type="project" value="InterPro"/>
</dbReference>
<feature type="region of interest" description="Disordered" evidence="5">
    <location>
        <begin position="1"/>
        <end position="167"/>
    </location>
</feature>
<feature type="compositionally biased region" description="Basic and acidic residues" evidence="5">
    <location>
        <begin position="333"/>
        <end position="356"/>
    </location>
</feature>
<feature type="compositionally biased region" description="Basic and acidic residues" evidence="5">
    <location>
        <begin position="864"/>
        <end position="877"/>
    </location>
</feature>
<comment type="caution">
    <text evidence="6">The sequence shown here is derived from an EMBL/GenBank/DDBJ whole genome shotgun (WGS) entry which is preliminary data.</text>
</comment>
<dbReference type="GO" id="GO:0008440">
    <property type="term" value="F:inositol-1,4,5-trisphosphate 3-kinase activity"/>
    <property type="evidence" value="ECO:0007669"/>
    <property type="project" value="TreeGrafter"/>
</dbReference>
<feature type="compositionally biased region" description="Basic and acidic residues" evidence="5">
    <location>
        <begin position="718"/>
        <end position="729"/>
    </location>
</feature>
<feature type="compositionally biased region" description="Acidic residues" evidence="5">
    <location>
        <begin position="968"/>
        <end position="983"/>
    </location>
</feature>
<dbReference type="Proteomes" id="UP000186955">
    <property type="component" value="Unassembled WGS sequence"/>
</dbReference>
<name>A0A1Q5UPR3_9EURO</name>
<feature type="compositionally biased region" description="Polar residues" evidence="5">
    <location>
        <begin position="878"/>
        <end position="915"/>
    </location>
</feature>
<dbReference type="GO" id="GO:0005634">
    <property type="term" value="C:nucleus"/>
    <property type="evidence" value="ECO:0007669"/>
    <property type="project" value="TreeGrafter"/>
</dbReference>
<gene>
    <name evidence="6" type="ORF">PENSUB_14068</name>
</gene>
<feature type="region of interest" description="Disordered" evidence="5">
    <location>
        <begin position="1201"/>
        <end position="1227"/>
    </location>
</feature>
<feature type="compositionally biased region" description="Polar residues" evidence="5">
    <location>
        <begin position="45"/>
        <end position="75"/>
    </location>
</feature>
<organism evidence="6 7">
    <name type="scientific">Penicillium subrubescens</name>
    <dbReference type="NCBI Taxonomy" id="1316194"/>
    <lineage>
        <taxon>Eukaryota</taxon>
        <taxon>Fungi</taxon>
        <taxon>Dikarya</taxon>
        <taxon>Ascomycota</taxon>
        <taxon>Pezizomycotina</taxon>
        <taxon>Eurotiomycetes</taxon>
        <taxon>Eurotiomycetidae</taxon>
        <taxon>Eurotiales</taxon>
        <taxon>Aspergillaceae</taxon>
        <taxon>Penicillium</taxon>
    </lineage>
</organism>
<evidence type="ECO:0000313" key="6">
    <source>
        <dbReference type="EMBL" id="OKP14456.1"/>
    </source>
</evidence>
<dbReference type="EC" id="2.7.-.-" evidence="4"/>
<evidence type="ECO:0000313" key="7">
    <source>
        <dbReference type="Proteomes" id="UP000186955"/>
    </source>
</evidence>
<dbReference type="EMBL" id="MNBE01000098">
    <property type="protein sequence ID" value="OKP14456.1"/>
    <property type="molecule type" value="Genomic_DNA"/>
</dbReference>
<keyword evidence="7" id="KW-1185">Reference proteome</keyword>
<feature type="region of interest" description="Disordered" evidence="5">
    <location>
        <begin position="381"/>
        <end position="411"/>
    </location>
</feature>
<dbReference type="Pfam" id="PF03770">
    <property type="entry name" value="IPK"/>
    <property type="match status" value="1"/>
</dbReference>